<evidence type="ECO:0000256" key="1">
    <source>
        <dbReference type="ARBA" id="ARBA00004141"/>
    </source>
</evidence>
<organism evidence="7 8">
    <name type="scientific">Amorphotheca resinae ATCC 22711</name>
    <dbReference type="NCBI Taxonomy" id="857342"/>
    <lineage>
        <taxon>Eukaryota</taxon>
        <taxon>Fungi</taxon>
        <taxon>Dikarya</taxon>
        <taxon>Ascomycota</taxon>
        <taxon>Pezizomycotina</taxon>
        <taxon>Leotiomycetes</taxon>
        <taxon>Helotiales</taxon>
        <taxon>Amorphothecaceae</taxon>
        <taxon>Amorphotheca</taxon>
    </lineage>
</organism>
<dbReference type="Pfam" id="PF03619">
    <property type="entry name" value="Solute_trans_a"/>
    <property type="match status" value="1"/>
</dbReference>
<evidence type="ECO:0000256" key="3">
    <source>
        <dbReference type="ARBA" id="ARBA00022989"/>
    </source>
</evidence>
<feature type="transmembrane region" description="Helical" evidence="6">
    <location>
        <begin position="242"/>
        <end position="266"/>
    </location>
</feature>
<evidence type="ECO:0000256" key="2">
    <source>
        <dbReference type="ARBA" id="ARBA00022692"/>
    </source>
</evidence>
<feature type="transmembrane region" description="Helical" evidence="6">
    <location>
        <begin position="163"/>
        <end position="188"/>
    </location>
</feature>
<feature type="transmembrane region" description="Helical" evidence="6">
    <location>
        <begin position="208"/>
        <end position="230"/>
    </location>
</feature>
<dbReference type="OrthoDB" id="5348404at2759"/>
<keyword evidence="8" id="KW-1185">Reference proteome</keyword>
<feature type="region of interest" description="Disordered" evidence="5">
    <location>
        <begin position="485"/>
        <end position="594"/>
    </location>
</feature>
<reference evidence="7 8" key="1">
    <citation type="journal article" date="2018" name="New Phytol.">
        <title>Comparative genomics and transcriptomics depict ericoid mycorrhizal fungi as versatile saprotrophs and plant mutualists.</title>
        <authorList>
            <person name="Martino E."/>
            <person name="Morin E."/>
            <person name="Grelet G.A."/>
            <person name="Kuo A."/>
            <person name="Kohler A."/>
            <person name="Daghino S."/>
            <person name="Barry K.W."/>
            <person name="Cichocki N."/>
            <person name="Clum A."/>
            <person name="Dockter R.B."/>
            <person name="Hainaut M."/>
            <person name="Kuo R.C."/>
            <person name="LaButti K."/>
            <person name="Lindahl B.D."/>
            <person name="Lindquist E.A."/>
            <person name="Lipzen A."/>
            <person name="Khouja H.R."/>
            <person name="Magnuson J."/>
            <person name="Murat C."/>
            <person name="Ohm R.A."/>
            <person name="Singer S.W."/>
            <person name="Spatafora J.W."/>
            <person name="Wang M."/>
            <person name="Veneault-Fourrey C."/>
            <person name="Henrissat B."/>
            <person name="Grigoriev I.V."/>
            <person name="Martin F.M."/>
            <person name="Perotto S."/>
        </authorList>
    </citation>
    <scope>NUCLEOTIDE SEQUENCE [LARGE SCALE GENOMIC DNA]</scope>
    <source>
        <strain evidence="7 8">ATCC 22711</strain>
    </source>
</reference>
<keyword evidence="4 6" id="KW-0472">Membrane</keyword>
<proteinExistence type="predicted"/>
<dbReference type="InParanoid" id="A0A2T3AUK8"/>
<dbReference type="SMART" id="SM01417">
    <property type="entry name" value="Solute_trans_a"/>
    <property type="match status" value="1"/>
</dbReference>
<dbReference type="GO" id="GO:0016020">
    <property type="term" value="C:membrane"/>
    <property type="evidence" value="ECO:0007669"/>
    <property type="project" value="UniProtKB-SubCell"/>
</dbReference>
<dbReference type="GeneID" id="36576392"/>
<feature type="transmembrane region" description="Helical" evidence="6">
    <location>
        <begin position="69"/>
        <end position="91"/>
    </location>
</feature>
<feature type="compositionally biased region" description="Polar residues" evidence="5">
    <location>
        <begin position="556"/>
        <end position="568"/>
    </location>
</feature>
<evidence type="ECO:0008006" key="9">
    <source>
        <dbReference type="Google" id="ProtNLM"/>
    </source>
</evidence>
<gene>
    <name evidence="7" type="ORF">M430DRAFT_52635</name>
</gene>
<comment type="subcellular location">
    <subcellularLocation>
        <location evidence="1">Membrane</location>
        <topology evidence="1">Multi-pass membrane protein</topology>
    </subcellularLocation>
</comment>
<dbReference type="AlphaFoldDB" id="A0A2T3AUK8"/>
<dbReference type="STRING" id="857342.A0A2T3AUK8"/>
<dbReference type="Proteomes" id="UP000241818">
    <property type="component" value="Unassembled WGS sequence"/>
</dbReference>
<evidence type="ECO:0000256" key="5">
    <source>
        <dbReference type="SAM" id="MobiDB-lite"/>
    </source>
</evidence>
<keyword evidence="3 6" id="KW-1133">Transmembrane helix</keyword>
<feature type="transmembrane region" description="Helical" evidence="6">
    <location>
        <begin position="103"/>
        <end position="120"/>
    </location>
</feature>
<dbReference type="PANTHER" id="PTHR23423">
    <property type="entry name" value="ORGANIC SOLUTE TRANSPORTER-RELATED"/>
    <property type="match status" value="1"/>
</dbReference>
<feature type="transmembrane region" description="Helical" evidence="6">
    <location>
        <begin position="33"/>
        <end position="57"/>
    </location>
</feature>
<keyword evidence="2 6" id="KW-0812">Transmembrane</keyword>
<feature type="transmembrane region" description="Helical" evidence="6">
    <location>
        <begin position="286"/>
        <end position="308"/>
    </location>
</feature>
<evidence type="ECO:0000313" key="7">
    <source>
        <dbReference type="EMBL" id="PSS12313.1"/>
    </source>
</evidence>
<evidence type="ECO:0000313" key="8">
    <source>
        <dbReference type="Proteomes" id="UP000241818"/>
    </source>
</evidence>
<protein>
    <recommendedName>
        <fullName evidence="9">DUF300-domain-containing protein</fullName>
    </recommendedName>
</protein>
<sequence>MLSINTTCNATLDDMRIGASEVPVAGSLTFHDLGIIIAAASTLISILFSFYLMWMHALHYTNPDQQRHIIRILFMVPTYSAASLLAFWYYWHAIYFQVISECYEAFAIASFFALLCHYIAPTLHDQKAYFRGIQPKDWVLPISWMKKCCGGERGPWRTPRSGLTWFNIIWTGVYQYCFIRVSMTITAVVTQYFGKYCESSNSPVFGHIWILVIEGASVTVAMYCLIQFYVQLRVDLASHHPFLKVVSIKLVIFLSFWQSFLISILTSTTLDVVKPSSKIAYPDLKVGIPSLLLCIEMAIFSFLHLFAFPYKPYSKGIQPSKYPLSSGLSVISGSDAIGPKQGGFLGLKAFVDALNPWDLVKGFGRGMKWLFVGRKHRENDPSYKNQPFSFGALAPDNDHDMTLGETGATDGGYRGAGLPIANEFRKNTFGMPNTTAQDEEGVGLIAHAQPNPLDPGSSNYVPTHQRYDLNGQDISTEGTRYDLPYGGSPERLLGRNPTPGQSMGESPYGRLPDHPDPPYPIGRGAGIGMAIDEPEPYQSHVPSSQTYLEQRRAARQNPSEQWMNSSRPVTPPRAQGTELFLNDGRPARQGGNVM</sequence>
<name>A0A2T3AUK8_AMORE</name>
<evidence type="ECO:0000256" key="6">
    <source>
        <dbReference type="SAM" id="Phobius"/>
    </source>
</evidence>
<dbReference type="InterPro" id="IPR005178">
    <property type="entry name" value="Ostalpha/TMEM184C"/>
</dbReference>
<dbReference type="EMBL" id="KZ679015">
    <property type="protein sequence ID" value="PSS12313.1"/>
    <property type="molecule type" value="Genomic_DNA"/>
</dbReference>
<accession>A0A2T3AUK8</accession>
<evidence type="ECO:0000256" key="4">
    <source>
        <dbReference type="ARBA" id="ARBA00023136"/>
    </source>
</evidence>
<dbReference type="RefSeq" id="XP_024718311.1">
    <property type="nucleotide sequence ID" value="XM_024868311.1"/>
</dbReference>